<gene>
    <name evidence="1" type="ORF">FP507_10860</name>
</gene>
<dbReference type="EMBL" id="VMRG01000003">
    <property type="protein sequence ID" value="KAA6230509.1"/>
    <property type="molecule type" value="Genomic_DNA"/>
</dbReference>
<reference evidence="1" key="1">
    <citation type="submission" date="2019-07" db="EMBL/GenBank/DDBJ databases">
        <title>Draft genome Sequence of Chlorobium phaeovibrioides sp. strain PhvTcv-s14, from the Phylum Chlorobi.</title>
        <authorList>
            <person name="Babenko V."/>
            <person name="Boldyreva D."/>
            <person name="Kanygina A."/>
            <person name="Selezneva O."/>
            <person name="Akopiyan T."/>
            <person name="Lunina O."/>
        </authorList>
    </citation>
    <scope>NUCLEOTIDE SEQUENCE [LARGE SCALE GENOMIC DNA]</scope>
    <source>
        <strain evidence="1">GrTcv12</strain>
        <plasmid evidence="1">pl1</plasmid>
    </source>
</reference>
<geneLocation type="plasmid" evidence="1">
    <name>pl1</name>
</geneLocation>
<name>A0A5M8I8E2_CHLPH</name>
<comment type="caution">
    <text evidence="1">The sequence shown here is derived from an EMBL/GenBank/DDBJ whole genome shotgun (WGS) entry which is preliminary data.</text>
</comment>
<dbReference type="AlphaFoldDB" id="A0A5M8I8E2"/>
<evidence type="ECO:0000313" key="1">
    <source>
        <dbReference type="EMBL" id="KAA6230509.1"/>
    </source>
</evidence>
<accession>A0A5M8I8E2</accession>
<proteinExistence type="predicted"/>
<dbReference type="RefSeq" id="WP_151418961.1">
    <property type="nucleotide sequence ID" value="NZ_CM018433.1"/>
</dbReference>
<organism evidence="1">
    <name type="scientific">Chlorobium phaeovibrioides</name>
    <dbReference type="NCBI Taxonomy" id="1094"/>
    <lineage>
        <taxon>Bacteria</taxon>
        <taxon>Pseudomonadati</taxon>
        <taxon>Chlorobiota</taxon>
        <taxon>Chlorobiia</taxon>
        <taxon>Chlorobiales</taxon>
        <taxon>Chlorobiaceae</taxon>
        <taxon>Chlorobium/Pelodictyon group</taxon>
        <taxon>Chlorobium</taxon>
    </lineage>
</organism>
<protein>
    <submittedName>
        <fullName evidence="1">Uncharacterized protein</fullName>
    </submittedName>
</protein>
<keyword evidence="1" id="KW-0614">Plasmid</keyword>
<dbReference type="Proteomes" id="UP000327458">
    <property type="component" value="Plasmid pl1"/>
</dbReference>
<sequence length="261" mass="29192">MAGASIDRPNISAAASGFKEWICSFSGCDGGNENWPIWICGIESGFARNREWDEATYKREINDYYSKKLPAEMALGKYSPPCKSSFSEHLQYQYVLKAAKLCTVIHGAELEQVREYAKELLVFRFNLSPIALRNTDKSLWEQHHLDRITGLATKELFRAWCFLHRYPWIAGQVTEHRPKLVIGTGTGYLTDFLCAFGDGGAIDSIHREDIAAGDTSRPLYWTKVNNATTIAVTPFLGGATGLNSDELIKAFGRRLANLMNA</sequence>